<dbReference type="Proteomes" id="UP000053467">
    <property type="component" value="Unassembled WGS sequence"/>
</dbReference>
<dbReference type="Pfam" id="PF01791">
    <property type="entry name" value="DeoC"/>
    <property type="match status" value="1"/>
</dbReference>
<sequence>MLFLTGKELRLSRIFQKDRRTGIFAYDHGQYFGDVEYPQDPIKIIKDAVKGGIDALLLNPGMVKSLKGDVFRKVGLIVRITGGATIYSKESNFHSLLYDIEYAVSEGADMVAVMLILGSKRENEIMTSIAKCVKECDRLQIPILIEVLSAISREPVTEELAFGCRVAFELGADVIKTYYSGEGFGRVVSAAKVPLIIAGGPKRDNFKDMATKAIEEGAKGFAFGRNIFSSISPRETVAQLRKIIHK</sequence>
<dbReference type="EMBL" id="LGGX01000023">
    <property type="protein sequence ID" value="KUK86283.1"/>
    <property type="molecule type" value="Genomic_DNA"/>
</dbReference>
<dbReference type="SMART" id="SM01133">
    <property type="entry name" value="DeoC"/>
    <property type="match status" value="1"/>
</dbReference>
<reference evidence="2" key="1">
    <citation type="journal article" date="2015" name="MBio">
        <title>Genome-Resolved Metagenomic Analysis Reveals Roles for Candidate Phyla and Other Microbial Community Members in Biogeochemical Transformations in Oil Reservoirs.</title>
        <authorList>
            <person name="Hu P."/>
            <person name="Tom L."/>
            <person name="Singh A."/>
            <person name="Thomas B.C."/>
            <person name="Baker B.J."/>
            <person name="Piceno Y.M."/>
            <person name="Andersen G.L."/>
            <person name="Banfield J.F."/>
        </authorList>
    </citation>
    <scope>NUCLEOTIDE SEQUENCE [LARGE SCALE GENOMIC DNA]</scope>
</reference>
<name>A0A101I043_UNCT6</name>
<dbReference type="Gene3D" id="3.20.20.70">
    <property type="entry name" value="Aldolase class I"/>
    <property type="match status" value="1"/>
</dbReference>
<dbReference type="SUPFAM" id="SSF51569">
    <property type="entry name" value="Aldolase"/>
    <property type="match status" value="1"/>
</dbReference>
<dbReference type="PANTHER" id="PTHR47916:SF1">
    <property type="entry name" value="3-HYDROXY-5-PHOSPHONOOXYPENTANE-2,4-DIONE THIOLASE"/>
    <property type="match status" value="1"/>
</dbReference>
<dbReference type="InterPro" id="IPR041720">
    <property type="entry name" value="FbaB-like"/>
</dbReference>
<dbReference type="InterPro" id="IPR002915">
    <property type="entry name" value="DeoC/FbaB/LacD_aldolase"/>
</dbReference>
<dbReference type="PIRSF" id="PIRSF038992">
    <property type="entry name" value="Aldolase_Ia"/>
    <property type="match status" value="1"/>
</dbReference>
<dbReference type="InterPro" id="IPR013785">
    <property type="entry name" value="Aldolase_TIM"/>
</dbReference>
<protein>
    <submittedName>
        <fullName evidence="1">Fructose-bisphosphate aldolase</fullName>
    </submittedName>
</protein>
<dbReference type="InterPro" id="IPR050456">
    <property type="entry name" value="DeoC/FbaB_aldolase"/>
</dbReference>
<dbReference type="PANTHER" id="PTHR47916">
    <property type="entry name" value="FRUCTOSE-BISPHOSPHATE ALDOLASE CLASS 1"/>
    <property type="match status" value="1"/>
</dbReference>
<evidence type="ECO:0000313" key="1">
    <source>
        <dbReference type="EMBL" id="KUK86283.1"/>
    </source>
</evidence>
<accession>A0A101I043</accession>
<comment type="caution">
    <text evidence="1">The sequence shown here is derived from an EMBL/GenBank/DDBJ whole genome shotgun (WGS) entry which is preliminary data.</text>
</comment>
<dbReference type="GO" id="GO:0004332">
    <property type="term" value="F:fructose-bisphosphate aldolase activity"/>
    <property type="evidence" value="ECO:0007669"/>
    <property type="project" value="InterPro"/>
</dbReference>
<evidence type="ECO:0000313" key="2">
    <source>
        <dbReference type="Proteomes" id="UP000053467"/>
    </source>
</evidence>
<gene>
    <name evidence="1" type="ORF">XE03_1598</name>
</gene>
<dbReference type="AlphaFoldDB" id="A0A101I043"/>
<organism evidence="1 2">
    <name type="scientific">candidate division TA06 bacterium 34_109</name>
    <dbReference type="NCBI Taxonomy" id="1635277"/>
    <lineage>
        <taxon>Bacteria</taxon>
        <taxon>Bacteria division TA06</taxon>
    </lineage>
</organism>
<proteinExistence type="predicted"/>